<accession>I0SXH5</accession>
<sequence length="316" mass="37226">MKPQERLLTIFFRLQAGERLSKAQLSKKFGIDNRTVQRDMSILKNFLKDQHISNTEIKFDTSDNTYRLIAKTTFNKKDILVISKILLENHALNKSELNSLLEDLLSLLSREEKKEIEAIIGSERFNYKSLTNDKDRIDTIWFLSEAIRREQMLEIEYKAPLKDVKSHIVFPVSLYYDARYFYLVAYHLKHDNYITFRVDRMESLSESHVKKPEISYGRKYRDGEVRNQKVDAFEGRKIDVTLIYKGNTEIVLDQFPEREILSENHDEIKVKIKTQDTPGLKRWILGQGEAVTLLSPSKLIEEIQESLENTLRNYKK</sequence>
<dbReference type="EMBL" id="AICU01000064">
    <property type="protein sequence ID" value="EID28078.1"/>
    <property type="molecule type" value="Genomic_DNA"/>
</dbReference>
<dbReference type="InterPro" id="IPR028349">
    <property type="entry name" value="PafC-like"/>
</dbReference>
<dbReference type="RefSeq" id="WP_004269661.1">
    <property type="nucleotide sequence ID" value="NZ_AICU01000064.1"/>
</dbReference>
<feature type="domain" description="WCX" evidence="3">
    <location>
        <begin position="259"/>
        <end position="310"/>
    </location>
</feature>
<protein>
    <submittedName>
        <fullName evidence="4">HTH domain protein</fullName>
    </submittedName>
</protein>
<dbReference type="InterPro" id="IPR036390">
    <property type="entry name" value="WH_DNA-bd_sf"/>
</dbReference>
<gene>
    <name evidence="4" type="ORF">HMPREF1048_1746</name>
</gene>
<reference evidence="4 5" key="1">
    <citation type="submission" date="2012-02" db="EMBL/GenBank/DDBJ databases">
        <authorList>
            <person name="Harkins D.M."/>
            <person name="Madupu R."/>
            <person name="Durkin A.S."/>
            <person name="Torralba M."/>
            <person name="Methe B."/>
            <person name="Sutton G.G."/>
            <person name="Nelson K.E."/>
        </authorList>
    </citation>
    <scope>NUCLEOTIDE SEQUENCE [LARGE SCALE GENOMIC DNA]</scope>
    <source>
        <strain evidence="4 5">SK575</strain>
    </source>
</reference>
<dbReference type="InterPro" id="IPR026881">
    <property type="entry name" value="WYL_dom"/>
</dbReference>
<evidence type="ECO:0000313" key="4">
    <source>
        <dbReference type="EMBL" id="EID28078.1"/>
    </source>
</evidence>
<dbReference type="PANTHER" id="PTHR34580:SF1">
    <property type="entry name" value="PROTEIN PAFC"/>
    <property type="match status" value="1"/>
</dbReference>
<dbReference type="PANTHER" id="PTHR34580">
    <property type="match status" value="1"/>
</dbReference>
<dbReference type="Pfam" id="PF13280">
    <property type="entry name" value="WYL"/>
    <property type="match status" value="1"/>
</dbReference>
<dbReference type="PIRSF" id="PIRSF016838">
    <property type="entry name" value="PafC"/>
    <property type="match status" value="1"/>
</dbReference>
<evidence type="ECO:0000313" key="5">
    <source>
        <dbReference type="Proteomes" id="UP000005505"/>
    </source>
</evidence>
<dbReference type="Proteomes" id="UP000005505">
    <property type="component" value="Unassembled WGS sequence"/>
</dbReference>
<proteinExistence type="predicted"/>
<dbReference type="Pfam" id="PF08279">
    <property type="entry name" value="HTH_11"/>
    <property type="match status" value="1"/>
</dbReference>
<name>I0SXH5_STRMT</name>
<dbReference type="AlphaFoldDB" id="I0SXH5"/>
<evidence type="ECO:0000259" key="1">
    <source>
        <dbReference type="Pfam" id="PF08279"/>
    </source>
</evidence>
<dbReference type="InterPro" id="IPR057727">
    <property type="entry name" value="WCX_dom"/>
</dbReference>
<feature type="domain" description="Helix-turn-helix type 11" evidence="1">
    <location>
        <begin position="6"/>
        <end position="46"/>
    </location>
</feature>
<dbReference type="PROSITE" id="PS52050">
    <property type="entry name" value="WYL"/>
    <property type="match status" value="1"/>
</dbReference>
<dbReference type="InterPro" id="IPR051534">
    <property type="entry name" value="CBASS_pafABC_assoc_protein"/>
</dbReference>
<dbReference type="SUPFAM" id="SSF46785">
    <property type="entry name" value="Winged helix' DNA-binding domain"/>
    <property type="match status" value="1"/>
</dbReference>
<dbReference type="Pfam" id="PF25583">
    <property type="entry name" value="WCX"/>
    <property type="match status" value="1"/>
</dbReference>
<feature type="domain" description="WYL" evidence="2">
    <location>
        <begin position="143"/>
        <end position="204"/>
    </location>
</feature>
<dbReference type="InterPro" id="IPR013196">
    <property type="entry name" value="HTH_11"/>
</dbReference>
<comment type="caution">
    <text evidence="4">The sequence shown here is derived from an EMBL/GenBank/DDBJ whole genome shotgun (WGS) entry which is preliminary data.</text>
</comment>
<organism evidence="4 5">
    <name type="scientific">Streptococcus mitis SK575</name>
    <dbReference type="NCBI Taxonomy" id="1095736"/>
    <lineage>
        <taxon>Bacteria</taxon>
        <taxon>Bacillati</taxon>
        <taxon>Bacillota</taxon>
        <taxon>Bacilli</taxon>
        <taxon>Lactobacillales</taxon>
        <taxon>Streptococcaceae</taxon>
        <taxon>Streptococcus</taxon>
        <taxon>Streptococcus mitis group</taxon>
    </lineage>
</organism>
<evidence type="ECO:0000259" key="3">
    <source>
        <dbReference type="Pfam" id="PF25583"/>
    </source>
</evidence>
<dbReference type="OrthoDB" id="86031at2"/>
<dbReference type="PATRIC" id="fig|1095736.3.peg.1092"/>
<evidence type="ECO:0000259" key="2">
    <source>
        <dbReference type="Pfam" id="PF13280"/>
    </source>
</evidence>